<dbReference type="PANTHER" id="PTHR42932">
    <property type="entry name" value="GENERAL STRESS PROTEIN 20U"/>
    <property type="match status" value="1"/>
</dbReference>
<dbReference type="PROSITE" id="PS00819">
    <property type="entry name" value="DPS_2"/>
    <property type="match status" value="1"/>
</dbReference>
<dbReference type="PIRSF" id="PIRSF005900">
    <property type="entry name" value="Dps"/>
    <property type="match status" value="1"/>
</dbReference>
<evidence type="ECO:0000313" key="5">
    <source>
        <dbReference type="Proteomes" id="UP001059295"/>
    </source>
</evidence>
<evidence type="ECO:0000313" key="4">
    <source>
        <dbReference type="EMBL" id="UWN57582.1"/>
    </source>
</evidence>
<evidence type="ECO:0000256" key="2">
    <source>
        <dbReference type="RuleBase" id="RU003875"/>
    </source>
</evidence>
<name>A0ABY5V043_9BACT</name>
<comment type="similarity">
    <text evidence="1 2">Belongs to the Dps family.</text>
</comment>
<keyword evidence="5" id="KW-1185">Reference proteome</keyword>
<dbReference type="InterPro" id="IPR002177">
    <property type="entry name" value="DPS_DNA-bd"/>
</dbReference>
<proteinExistence type="inferred from homology"/>
<organism evidence="4 5">
    <name type="scientific">Alistipes ihumii AP11</name>
    <dbReference type="NCBI Taxonomy" id="1211813"/>
    <lineage>
        <taxon>Bacteria</taxon>
        <taxon>Pseudomonadati</taxon>
        <taxon>Bacteroidota</taxon>
        <taxon>Bacteroidia</taxon>
        <taxon>Bacteroidales</taxon>
        <taxon>Rikenellaceae</taxon>
        <taxon>Alistipes</taxon>
    </lineage>
</organism>
<dbReference type="RefSeq" id="WP_019245010.1">
    <property type="nucleotide sequence ID" value="NZ_CAPH01000006.1"/>
</dbReference>
<dbReference type="CDD" id="cd01043">
    <property type="entry name" value="DPS"/>
    <property type="match status" value="1"/>
</dbReference>
<dbReference type="InterPro" id="IPR009078">
    <property type="entry name" value="Ferritin-like_SF"/>
</dbReference>
<dbReference type="PANTHER" id="PTHR42932:SF1">
    <property type="entry name" value="GENERAL STRESS PROTEIN 20U"/>
    <property type="match status" value="1"/>
</dbReference>
<dbReference type="PROSITE" id="PS00818">
    <property type="entry name" value="DPS_1"/>
    <property type="match status" value="1"/>
</dbReference>
<dbReference type="Pfam" id="PF00210">
    <property type="entry name" value="Ferritin"/>
    <property type="match status" value="1"/>
</dbReference>
<dbReference type="SUPFAM" id="SSF47240">
    <property type="entry name" value="Ferritin-like"/>
    <property type="match status" value="1"/>
</dbReference>
<dbReference type="InterPro" id="IPR023188">
    <property type="entry name" value="DPS_DNA-bd_CS"/>
</dbReference>
<evidence type="ECO:0000259" key="3">
    <source>
        <dbReference type="Pfam" id="PF00210"/>
    </source>
</evidence>
<dbReference type="InterPro" id="IPR012347">
    <property type="entry name" value="Ferritin-like"/>
</dbReference>
<dbReference type="EMBL" id="CP102294">
    <property type="protein sequence ID" value="UWN57582.1"/>
    <property type="molecule type" value="Genomic_DNA"/>
</dbReference>
<accession>A0ABY5V043</accession>
<dbReference type="GeneID" id="82890478"/>
<dbReference type="PRINTS" id="PR01346">
    <property type="entry name" value="HELNAPAPROT"/>
</dbReference>
<dbReference type="Gene3D" id="1.20.1260.10">
    <property type="match status" value="1"/>
</dbReference>
<feature type="domain" description="Ferritin/DPS" evidence="3">
    <location>
        <begin position="21"/>
        <end position="153"/>
    </location>
</feature>
<dbReference type="InterPro" id="IPR008331">
    <property type="entry name" value="Ferritin_DPS_dom"/>
</dbReference>
<sequence>MKTLDYLHLDESAAGKLVRSLQQLLADFQVHYMNLRGFHWNIQGHGFFVLHSKFEEMYDDTAEKVDQIAERILMLGGVPSNKFSEYLKIAKVREIDGVSCGGEALGHVLDTYKYLIGRERELLAQASEAGDEVTVSMMTDYLQEQEKTVWMLCAFSAHKHGDSCAR</sequence>
<evidence type="ECO:0000256" key="1">
    <source>
        <dbReference type="ARBA" id="ARBA00009497"/>
    </source>
</evidence>
<protein>
    <submittedName>
        <fullName evidence="4">DNA starvation/stationary phase protection protein</fullName>
    </submittedName>
</protein>
<dbReference type="Proteomes" id="UP001059295">
    <property type="component" value="Chromosome"/>
</dbReference>
<reference evidence="4" key="1">
    <citation type="journal article" date="2022" name="Cell">
        <title>Design, construction, and in vivo augmentation of a complex gut microbiome.</title>
        <authorList>
            <person name="Cheng A.G."/>
            <person name="Ho P.Y."/>
            <person name="Aranda-Diaz A."/>
            <person name="Jain S."/>
            <person name="Yu F.B."/>
            <person name="Meng X."/>
            <person name="Wang M."/>
            <person name="Iakiviak M."/>
            <person name="Nagashima K."/>
            <person name="Zhao A."/>
            <person name="Murugkar P."/>
            <person name="Patil A."/>
            <person name="Atabakhsh K."/>
            <person name="Weakley A."/>
            <person name="Yan J."/>
            <person name="Brumbaugh A.R."/>
            <person name="Higginbottom S."/>
            <person name="Dimas A."/>
            <person name="Shiver A.L."/>
            <person name="Deutschbauer A."/>
            <person name="Neff N."/>
            <person name="Sonnenburg J.L."/>
            <person name="Huang K.C."/>
            <person name="Fischbach M.A."/>
        </authorList>
    </citation>
    <scope>NUCLEOTIDE SEQUENCE</scope>
    <source>
        <strain evidence="4">AP11</strain>
    </source>
</reference>
<gene>
    <name evidence="4" type="ORF">NQ491_02050</name>
</gene>